<keyword evidence="11" id="KW-1185">Reference proteome</keyword>
<dbReference type="SMART" id="SM00062">
    <property type="entry name" value="PBPb"/>
    <property type="match status" value="1"/>
</dbReference>
<evidence type="ECO:0000256" key="6">
    <source>
        <dbReference type="RuleBase" id="RU003744"/>
    </source>
</evidence>
<dbReference type="PANTHER" id="PTHR35936">
    <property type="entry name" value="MEMBRANE-BOUND LYTIC MUREIN TRANSGLYCOSYLASE F"/>
    <property type="match status" value="1"/>
</dbReference>
<keyword evidence="3 7" id="KW-0732">Signal</keyword>
<feature type="domain" description="Ionotropic glutamate receptor C-terminal" evidence="9">
    <location>
        <begin position="36"/>
        <end position="257"/>
    </location>
</feature>
<evidence type="ECO:0000256" key="2">
    <source>
        <dbReference type="ARBA" id="ARBA00010333"/>
    </source>
</evidence>
<dbReference type="InterPro" id="IPR018313">
    <property type="entry name" value="SBP_3_CS"/>
</dbReference>
<reference evidence="10" key="1">
    <citation type="submission" date="2020-09" db="EMBL/GenBank/DDBJ databases">
        <title>Bacillus faecalis sp. nov., a moderately halophilic bacterium isolated from cow faeces.</title>
        <authorList>
            <person name="Jiang L."/>
            <person name="Lee J."/>
        </authorList>
    </citation>
    <scope>NUCLEOTIDE SEQUENCE</scope>
    <source>
        <strain evidence="10">AGMB 02131</strain>
    </source>
</reference>
<feature type="domain" description="Solute-binding protein family 3/N-terminal" evidence="8">
    <location>
        <begin position="36"/>
        <end position="258"/>
    </location>
</feature>
<keyword evidence="4" id="KW-0564">Palmitate</keyword>
<gene>
    <name evidence="10" type="ORF">IEO70_10465</name>
</gene>
<accession>A0A927CXC1</accession>
<dbReference type="PROSITE" id="PS01039">
    <property type="entry name" value="SBP_BACTERIAL_3"/>
    <property type="match status" value="1"/>
</dbReference>
<dbReference type="InterPro" id="IPR001320">
    <property type="entry name" value="Iontro_rcpt_C"/>
</dbReference>
<dbReference type="Proteomes" id="UP000602076">
    <property type="component" value="Unassembled WGS sequence"/>
</dbReference>
<evidence type="ECO:0000313" key="10">
    <source>
        <dbReference type="EMBL" id="MBD3108791.1"/>
    </source>
</evidence>
<dbReference type="PROSITE" id="PS51257">
    <property type="entry name" value="PROKAR_LIPOPROTEIN"/>
    <property type="match status" value="1"/>
</dbReference>
<sequence length="268" mass="30035">MKKWMLSLTLLCAFLAILAGCGSSDDSSGEGEEKKTLKVLTNAAYAPMEYMDKDDVVGFDVDFIKAVAKEAGYELKIQHIGWDPLFVEMESKRADMAISSITINDERRQKFDFSVPYYRSTNKILVPENSTVASSEDLKDKVIAVQQGTTGDFIATELLGKTSTNVKRFEENTLAIMELVQNGADAVIADQPVLEAYAKSNPDEELKVITDDSFENEYYGVMFAKGNTDLQKEINEAINTLFENGTYEKIYEEWFGEKPDTEDLKAQQ</sequence>
<dbReference type="PANTHER" id="PTHR35936:SF17">
    <property type="entry name" value="ARGININE-BINDING EXTRACELLULAR PROTEIN ARTP"/>
    <property type="match status" value="1"/>
</dbReference>
<comment type="subcellular location">
    <subcellularLocation>
        <location evidence="1">Cell envelope</location>
    </subcellularLocation>
</comment>
<dbReference type="InterPro" id="IPR001638">
    <property type="entry name" value="Solute-binding_3/MltF_N"/>
</dbReference>
<dbReference type="SMART" id="SM00079">
    <property type="entry name" value="PBPe"/>
    <property type="match status" value="1"/>
</dbReference>
<dbReference type="AlphaFoldDB" id="A0A927CXC1"/>
<dbReference type="GO" id="GO:0030313">
    <property type="term" value="C:cell envelope"/>
    <property type="evidence" value="ECO:0007669"/>
    <property type="project" value="UniProtKB-SubCell"/>
</dbReference>
<dbReference type="RefSeq" id="WP_190998322.1">
    <property type="nucleotide sequence ID" value="NZ_JACXSI010000023.1"/>
</dbReference>
<evidence type="ECO:0000259" key="8">
    <source>
        <dbReference type="SMART" id="SM00062"/>
    </source>
</evidence>
<dbReference type="GO" id="GO:0016020">
    <property type="term" value="C:membrane"/>
    <property type="evidence" value="ECO:0007669"/>
    <property type="project" value="InterPro"/>
</dbReference>
<proteinExistence type="inferred from homology"/>
<dbReference type="EMBL" id="JACXSI010000023">
    <property type="protein sequence ID" value="MBD3108791.1"/>
    <property type="molecule type" value="Genomic_DNA"/>
</dbReference>
<feature type="signal peptide" evidence="7">
    <location>
        <begin position="1"/>
        <end position="19"/>
    </location>
</feature>
<comment type="similarity">
    <text evidence="2 6">Belongs to the bacterial solute-binding protein 3 family.</text>
</comment>
<evidence type="ECO:0000256" key="1">
    <source>
        <dbReference type="ARBA" id="ARBA00004196"/>
    </source>
</evidence>
<evidence type="ECO:0000259" key="9">
    <source>
        <dbReference type="SMART" id="SM00079"/>
    </source>
</evidence>
<keyword evidence="5" id="KW-0449">Lipoprotein</keyword>
<name>A0A927CXC1_9BACI</name>
<evidence type="ECO:0000313" key="11">
    <source>
        <dbReference type="Proteomes" id="UP000602076"/>
    </source>
</evidence>
<comment type="caution">
    <text evidence="10">The sequence shown here is derived from an EMBL/GenBank/DDBJ whole genome shotgun (WGS) entry which is preliminary data.</text>
</comment>
<organism evidence="10 11">
    <name type="scientific">Peribacillus faecalis</name>
    <dbReference type="NCBI Taxonomy" id="2772559"/>
    <lineage>
        <taxon>Bacteria</taxon>
        <taxon>Bacillati</taxon>
        <taxon>Bacillota</taxon>
        <taxon>Bacilli</taxon>
        <taxon>Bacillales</taxon>
        <taxon>Bacillaceae</taxon>
        <taxon>Peribacillus</taxon>
    </lineage>
</organism>
<dbReference type="CDD" id="cd13624">
    <property type="entry name" value="PBP2_Arg_Lys_His"/>
    <property type="match status" value="1"/>
</dbReference>
<protein>
    <submittedName>
        <fullName evidence="10">Basic amino acid ABC transporter substrate-binding protein</fullName>
    </submittedName>
</protein>
<evidence type="ECO:0000256" key="7">
    <source>
        <dbReference type="SAM" id="SignalP"/>
    </source>
</evidence>
<dbReference type="Gene3D" id="3.40.190.10">
    <property type="entry name" value="Periplasmic binding protein-like II"/>
    <property type="match status" value="2"/>
</dbReference>
<feature type="chain" id="PRO_5039198032" evidence="7">
    <location>
        <begin position="20"/>
        <end position="268"/>
    </location>
</feature>
<dbReference type="SUPFAM" id="SSF53850">
    <property type="entry name" value="Periplasmic binding protein-like II"/>
    <property type="match status" value="1"/>
</dbReference>
<evidence type="ECO:0000256" key="4">
    <source>
        <dbReference type="ARBA" id="ARBA00023139"/>
    </source>
</evidence>
<evidence type="ECO:0000256" key="5">
    <source>
        <dbReference type="ARBA" id="ARBA00023288"/>
    </source>
</evidence>
<dbReference type="Pfam" id="PF00497">
    <property type="entry name" value="SBP_bac_3"/>
    <property type="match status" value="1"/>
</dbReference>
<evidence type="ECO:0000256" key="3">
    <source>
        <dbReference type="ARBA" id="ARBA00022729"/>
    </source>
</evidence>
<dbReference type="GO" id="GO:0015276">
    <property type="term" value="F:ligand-gated monoatomic ion channel activity"/>
    <property type="evidence" value="ECO:0007669"/>
    <property type="project" value="InterPro"/>
</dbReference>